<dbReference type="InterPro" id="IPR001647">
    <property type="entry name" value="HTH_TetR"/>
</dbReference>
<protein>
    <recommendedName>
        <fullName evidence="5">HTH tetR-type domain-containing protein</fullName>
    </recommendedName>
</protein>
<keyword evidence="7" id="KW-1185">Reference proteome</keyword>
<dbReference type="PANTHER" id="PTHR30055">
    <property type="entry name" value="HTH-TYPE TRANSCRIPTIONAL REGULATOR RUTR"/>
    <property type="match status" value="1"/>
</dbReference>
<dbReference type="Gene3D" id="1.10.357.10">
    <property type="entry name" value="Tetracycline Repressor, domain 2"/>
    <property type="match status" value="1"/>
</dbReference>
<dbReference type="PRINTS" id="PR00455">
    <property type="entry name" value="HTHTETR"/>
</dbReference>
<comment type="caution">
    <text evidence="6">The sequence shown here is derived from an EMBL/GenBank/DDBJ whole genome shotgun (WGS) entry which is preliminary data.</text>
</comment>
<evidence type="ECO:0000256" key="3">
    <source>
        <dbReference type="ARBA" id="ARBA00023163"/>
    </source>
</evidence>
<gene>
    <name evidence="6" type="ORF">BLA60_00985</name>
</gene>
<keyword evidence="2 4" id="KW-0238">DNA-binding</keyword>
<feature type="domain" description="HTH tetR-type" evidence="5">
    <location>
        <begin position="1"/>
        <end position="59"/>
    </location>
</feature>
<dbReference type="InterPro" id="IPR009057">
    <property type="entry name" value="Homeodomain-like_sf"/>
</dbReference>
<reference evidence="6 7" key="1">
    <citation type="submission" date="2016-12" db="EMBL/GenBank/DDBJ databases">
        <title>The draft genome sequence of Actinophytocola xinjiangensis.</title>
        <authorList>
            <person name="Wang W."/>
            <person name="Yuan L."/>
        </authorList>
    </citation>
    <scope>NUCLEOTIDE SEQUENCE [LARGE SCALE GENOMIC DNA]</scope>
    <source>
        <strain evidence="6 7">CGMCC 4.4663</strain>
    </source>
</reference>
<dbReference type="InterPro" id="IPR050109">
    <property type="entry name" value="HTH-type_TetR-like_transc_reg"/>
</dbReference>
<sequence length="203" mass="22229">MRGRLLDATVECLDRFGYAATTTTRVTELAGVTRGAQVHHFATRADLIAATVRHLMAMRTELAAERLDAVREAADPLDAALDLLWEVHHQPVRFATLELWMAARTDPDLTAVAAEVEPAAREAVAEFVLTVVCGTDTGTDADRERFRRVVNTAMYAVRGVLLSEIPVSDTAALRERWRHAKADLRLMLDAVLAQSSAPISGAR</sequence>
<evidence type="ECO:0000256" key="4">
    <source>
        <dbReference type="PROSITE-ProRule" id="PRU00335"/>
    </source>
</evidence>
<organism evidence="6 7">
    <name type="scientific">Actinophytocola xinjiangensis</name>
    <dbReference type="NCBI Taxonomy" id="485602"/>
    <lineage>
        <taxon>Bacteria</taxon>
        <taxon>Bacillati</taxon>
        <taxon>Actinomycetota</taxon>
        <taxon>Actinomycetes</taxon>
        <taxon>Pseudonocardiales</taxon>
        <taxon>Pseudonocardiaceae</taxon>
    </lineage>
</organism>
<dbReference type="EMBL" id="MSIF01000001">
    <property type="protein sequence ID" value="OLF13803.1"/>
    <property type="molecule type" value="Genomic_DNA"/>
</dbReference>
<evidence type="ECO:0000313" key="7">
    <source>
        <dbReference type="Proteomes" id="UP000185696"/>
    </source>
</evidence>
<evidence type="ECO:0000256" key="2">
    <source>
        <dbReference type="ARBA" id="ARBA00023125"/>
    </source>
</evidence>
<keyword evidence="1" id="KW-0805">Transcription regulation</keyword>
<dbReference type="SUPFAM" id="SSF46689">
    <property type="entry name" value="Homeodomain-like"/>
    <property type="match status" value="1"/>
</dbReference>
<dbReference type="Proteomes" id="UP000185696">
    <property type="component" value="Unassembled WGS sequence"/>
</dbReference>
<keyword evidence="3" id="KW-0804">Transcription</keyword>
<dbReference type="Pfam" id="PF00440">
    <property type="entry name" value="TetR_N"/>
    <property type="match status" value="1"/>
</dbReference>
<dbReference type="AlphaFoldDB" id="A0A7Z0WR33"/>
<evidence type="ECO:0000313" key="6">
    <source>
        <dbReference type="EMBL" id="OLF13803.1"/>
    </source>
</evidence>
<name>A0A7Z0WR33_9PSEU</name>
<dbReference type="PANTHER" id="PTHR30055:SF234">
    <property type="entry name" value="HTH-TYPE TRANSCRIPTIONAL REGULATOR BETI"/>
    <property type="match status" value="1"/>
</dbReference>
<feature type="DNA-binding region" description="H-T-H motif" evidence="4">
    <location>
        <begin position="22"/>
        <end position="41"/>
    </location>
</feature>
<accession>A0A7Z0WR33</accession>
<dbReference type="GO" id="GO:0003700">
    <property type="term" value="F:DNA-binding transcription factor activity"/>
    <property type="evidence" value="ECO:0007669"/>
    <property type="project" value="TreeGrafter"/>
</dbReference>
<evidence type="ECO:0000256" key="1">
    <source>
        <dbReference type="ARBA" id="ARBA00023015"/>
    </source>
</evidence>
<proteinExistence type="predicted"/>
<evidence type="ECO:0000259" key="5">
    <source>
        <dbReference type="PROSITE" id="PS50977"/>
    </source>
</evidence>
<dbReference type="OrthoDB" id="4538622at2"/>
<dbReference type="GO" id="GO:0000976">
    <property type="term" value="F:transcription cis-regulatory region binding"/>
    <property type="evidence" value="ECO:0007669"/>
    <property type="project" value="TreeGrafter"/>
</dbReference>
<dbReference type="PROSITE" id="PS50977">
    <property type="entry name" value="HTH_TETR_2"/>
    <property type="match status" value="1"/>
</dbReference>